<organism evidence="1">
    <name type="scientific">viral metagenome</name>
    <dbReference type="NCBI Taxonomy" id="1070528"/>
    <lineage>
        <taxon>unclassified sequences</taxon>
        <taxon>metagenomes</taxon>
        <taxon>organismal metagenomes</taxon>
    </lineage>
</organism>
<sequence length="85" mass="10348">MNNKFSKIIFLINSKYTIFTDILTTESIYRVLIIYIFNFLSSNCFRKMATRYHIFHENYEYYVEKLNLLCRRFINQELNNTGPVT</sequence>
<name>A0A6C0AE65_9ZZZZ</name>
<evidence type="ECO:0000313" key="1">
    <source>
        <dbReference type="EMBL" id="QHS78029.1"/>
    </source>
</evidence>
<accession>A0A6C0AE65</accession>
<reference evidence="1" key="1">
    <citation type="journal article" date="2020" name="Nature">
        <title>Giant virus diversity and host interactions through global metagenomics.</title>
        <authorList>
            <person name="Schulz F."/>
            <person name="Roux S."/>
            <person name="Paez-Espino D."/>
            <person name="Jungbluth S."/>
            <person name="Walsh D.A."/>
            <person name="Denef V.J."/>
            <person name="McMahon K.D."/>
            <person name="Konstantinidis K.T."/>
            <person name="Eloe-Fadrosh E.A."/>
            <person name="Kyrpides N.C."/>
            <person name="Woyke T."/>
        </authorList>
    </citation>
    <scope>NUCLEOTIDE SEQUENCE</scope>
    <source>
        <strain evidence="1">GVMAG-S-1021933-23</strain>
    </source>
</reference>
<protein>
    <submittedName>
        <fullName evidence="1">Uncharacterized protein</fullName>
    </submittedName>
</protein>
<dbReference type="EMBL" id="MN740594">
    <property type="protein sequence ID" value="QHS78029.1"/>
    <property type="molecule type" value="Genomic_DNA"/>
</dbReference>
<dbReference type="AlphaFoldDB" id="A0A6C0AE65"/>
<proteinExistence type="predicted"/>